<dbReference type="OrthoDB" id="8117292at2"/>
<evidence type="ECO:0000259" key="2">
    <source>
        <dbReference type="Pfam" id="PF08327"/>
    </source>
</evidence>
<dbReference type="Gene3D" id="3.30.530.20">
    <property type="match status" value="1"/>
</dbReference>
<dbReference type="STRING" id="673521.SAMN05660991_02789"/>
<dbReference type="InterPro" id="IPR013538">
    <property type="entry name" value="ASHA1/2-like_C"/>
</dbReference>
<feature type="domain" description="Activator of Hsp90 ATPase homologue 1/2-like C-terminal" evidence="2">
    <location>
        <begin position="31"/>
        <end position="146"/>
    </location>
</feature>
<sequence length="171" mass="18666">MTAVPDERRGRISTDPDGRRRLVFRRSWPDPAADVWAALTEPERTARWIGRYEGGTGPGAEGAFSMDAEEGAPSQPVRIEECDPPRRLVLQWLDGMGWRVELDLAEDGGTTTLTFTQVLPADTDAGFLTDVAAGWHWYLDRLHGVLTGAEVPADWDAFLAAVGPGYAVQGS</sequence>
<dbReference type="InterPro" id="IPR023393">
    <property type="entry name" value="START-like_dom_sf"/>
</dbReference>
<keyword evidence="4" id="KW-1185">Reference proteome</keyword>
<accession>A0A1H8UDN1</accession>
<dbReference type="Proteomes" id="UP000198960">
    <property type="component" value="Unassembled WGS sequence"/>
</dbReference>
<dbReference type="Pfam" id="PF08327">
    <property type="entry name" value="AHSA1"/>
    <property type="match status" value="1"/>
</dbReference>
<comment type="similarity">
    <text evidence="1">Belongs to the AHA1 family.</text>
</comment>
<proteinExistence type="inferred from homology"/>
<dbReference type="CDD" id="cd08899">
    <property type="entry name" value="SRPBCC_CalC_Aha1-like_6"/>
    <property type="match status" value="1"/>
</dbReference>
<dbReference type="SUPFAM" id="SSF55961">
    <property type="entry name" value="Bet v1-like"/>
    <property type="match status" value="1"/>
</dbReference>
<organism evidence="3 4">
    <name type="scientific">Trujillonella endophytica</name>
    <dbReference type="NCBI Taxonomy" id="673521"/>
    <lineage>
        <taxon>Bacteria</taxon>
        <taxon>Bacillati</taxon>
        <taxon>Actinomycetota</taxon>
        <taxon>Actinomycetes</taxon>
        <taxon>Geodermatophilales</taxon>
        <taxon>Geodermatophilaceae</taxon>
        <taxon>Trujillonella</taxon>
    </lineage>
</organism>
<protein>
    <submittedName>
        <fullName evidence="3">Uncharacterized conserved protein YndB, AHSA1/START domain</fullName>
    </submittedName>
</protein>
<dbReference type="EMBL" id="FOEE01000008">
    <property type="protein sequence ID" value="SEP00973.1"/>
    <property type="molecule type" value="Genomic_DNA"/>
</dbReference>
<name>A0A1H8UDN1_9ACTN</name>
<gene>
    <name evidence="3" type="ORF">SAMN05660991_02789</name>
</gene>
<dbReference type="AlphaFoldDB" id="A0A1H8UDN1"/>
<reference evidence="4" key="1">
    <citation type="submission" date="2016-10" db="EMBL/GenBank/DDBJ databases">
        <authorList>
            <person name="Varghese N."/>
            <person name="Submissions S."/>
        </authorList>
    </citation>
    <scope>NUCLEOTIDE SEQUENCE [LARGE SCALE GENOMIC DNA]</scope>
    <source>
        <strain evidence="4">DSM 45413</strain>
    </source>
</reference>
<evidence type="ECO:0000256" key="1">
    <source>
        <dbReference type="ARBA" id="ARBA00006817"/>
    </source>
</evidence>
<evidence type="ECO:0000313" key="3">
    <source>
        <dbReference type="EMBL" id="SEP00973.1"/>
    </source>
</evidence>
<dbReference type="RefSeq" id="WP_091944277.1">
    <property type="nucleotide sequence ID" value="NZ_FOEE01000008.1"/>
</dbReference>
<evidence type="ECO:0000313" key="4">
    <source>
        <dbReference type="Proteomes" id="UP000198960"/>
    </source>
</evidence>